<reference evidence="2" key="1">
    <citation type="submission" date="2025-02" db="EMBL/GenBank/DDBJ databases">
        <authorList>
            <consortium name="NCBI Genome Project"/>
        </authorList>
    </citation>
    <scope>NUCLEOTIDE SEQUENCE</scope>
</reference>
<feature type="region of interest" description="Disordered" evidence="1">
    <location>
        <begin position="1"/>
        <end position="46"/>
    </location>
</feature>
<sequence length="63" mass="7134">MANEFIEISMRRQGVMKTEGRHRPGGNRIGKKRKTETHKGIDGRQGADQIYHSRMTVAGLLKV</sequence>
<accession>A0AAJ8E1Z6</accession>
<reference evidence="2" key="2">
    <citation type="submission" date="2025-08" db="UniProtKB">
        <authorList>
            <consortium name="RefSeq"/>
        </authorList>
    </citation>
    <scope>IDENTIFICATION</scope>
</reference>
<dbReference type="GeneID" id="84591681"/>
<organism evidence="2">
    <name type="scientific">Aspergillus niger</name>
    <dbReference type="NCBI Taxonomy" id="5061"/>
    <lineage>
        <taxon>Eukaryota</taxon>
        <taxon>Fungi</taxon>
        <taxon>Dikarya</taxon>
        <taxon>Ascomycota</taxon>
        <taxon>Pezizomycotina</taxon>
        <taxon>Eurotiomycetes</taxon>
        <taxon>Eurotiomycetidae</taxon>
        <taxon>Eurotiales</taxon>
        <taxon>Aspergillaceae</taxon>
        <taxon>Aspergillus</taxon>
        <taxon>Aspergillus subgen. Circumdati</taxon>
    </lineage>
</organism>
<dbReference type="RefSeq" id="XP_059604042.1">
    <property type="nucleotide sequence ID" value="XM_059749064.1"/>
</dbReference>
<feature type="compositionally biased region" description="Basic residues" evidence="1">
    <location>
        <begin position="23"/>
        <end position="36"/>
    </location>
</feature>
<dbReference type="AlphaFoldDB" id="A0AAJ8E1Z6"/>
<protein>
    <submittedName>
        <fullName evidence="2">Uncharacterized protein</fullName>
    </submittedName>
</protein>
<name>A0AAJ8E1Z6_ASPNG</name>
<evidence type="ECO:0000256" key="1">
    <source>
        <dbReference type="SAM" id="MobiDB-lite"/>
    </source>
</evidence>
<proteinExistence type="predicted"/>
<dbReference type="KEGG" id="ang:An08g05430"/>
<evidence type="ECO:0000313" key="2">
    <source>
        <dbReference type="RefSeq" id="XP_059604042.1"/>
    </source>
</evidence>
<dbReference type="VEuPathDB" id="FungiDB:An08g05430"/>
<gene>
    <name evidence="2" type="ORF">An08g05430</name>
</gene>